<reference evidence="2" key="1">
    <citation type="submission" date="2020-05" db="EMBL/GenBank/DDBJ databases">
        <title>WGS assembly of Panicum virgatum.</title>
        <authorList>
            <person name="Lovell J.T."/>
            <person name="Jenkins J."/>
            <person name="Shu S."/>
            <person name="Juenger T.E."/>
            <person name="Schmutz J."/>
        </authorList>
    </citation>
    <scope>NUCLEOTIDE SEQUENCE</scope>
    <source>
        <strain evidence="2">AP13</strain>
    </source>
</reference>
<dbReference type="AlphaFoldDB" id="A0A8T0UX68"/>
<name>A0A8T0UX68_PANVG</name>
<sequence length="146" mass="15931">MEASTPTPAAHGDPSRKKRALELGRPAFVAREDGAYHDVEMPKKHRCGYNGVAANPRYCARLHLLTDDGGGTAGNKRGLGPDKPEFFAAEESGGAYQHAQERSSSPFINVLDADDARSFVMMFRMLSVSSKYLRTLKAKTVATRCN</sequence>
<dbReference type="EMBL" id="CM029041">
    <property type="protein sequence ID" value="KAG2624689.1"/>
    <property type="molecule type" value="Genomic_DNA"/>
</dbReference>
<dbReference type="Proteomes" id="UP000823388">
    <property type="component" value="Chromosome 3K"/>
</dbReference>
<organism evidence="2 3">
    <name type="scientific">Panicum virgatum</name>
    <name type="common">Blackwell switchgrass</name>
    <dbReference type="NCBI Taxonomy" id="38727"/>
    <lineage>
        <taxon>Eukaryota</taxon>
        <taxon>Viridiplantae</taxon>
        <taxon>Streptophyta</taxon>
        <taxon>Embryophyta</taxon>
        <taxon>Tracheophyta</taxon>
        <taxon>Spermatophyta</taxon>
        <taxon>Magnoliopsida</taxon>
        <taxon>Liliopsida</taxon>
        <taxon>Poales</taxon>
        <taxon>Poaceae</taxon>
        <taxon>PACMAD clade</taxon>
        <taxon>Panicoideae</taxon>
        <taxon>Panicodae</taxon>
        <taxon>Paniceae</taxon>
        <taxon>Panicinae</taxon>
        <taxon>Panicum</taxon>
        <taxon>Panicum sect. Hiantes</taxon>
    </lineage>
</organism>
<proteinExistence type="predicted"/>
<evidence type="ECO:0000313" key="2">
    <source>
        <dbReference type="EMBL" id="KAG2624689.1"/>
    </source>
</evidence>
<evidence type="ECO:0000256" key="1">
    <source>
        <dbReference type="SAM" id="MobiDB-lite"/>
    </source>
</evidence>
<gene>
    <name evidence="2" type="ORF">PVAP13_3KG362581</name>
</gene>
<evidence type="ECO:0000313" key="3">
    <source>
        <dbReference type="Proteomes" id="UP000823388"/>
    </source>
</evidence>
<protein>
    <submittedName>
        <fullName evidence="2">Uncharacterized protein</fullName>
    </submittedName>
</protein>
<feature type="region of interest" description="Disordered" evidence="1">
    <location>
        <begin position="1"/>
        <end position="22"/>
    </location>
</feature>
<accession>A0A8T0UX68</accession>
<keyword evidence="3" id="KW-1185">Reference proteome</keyword>
<comment type="caution">
    <text evidence="2">The sequence shown here is derived from an EMBL/GenBank/DDBJ whole genome shotgun (WGS) entry which is preliminary data.</text>
</comment>